<organism evidence="2 3">
    <name type="scientific">Candidatus Nomurabacteria bacterium RIFCSPLOWO2_01_FULL_33_17</name>
    <dbReference type="NCBI Taxonomy" id="1801764"/>
    <lineage>
        <taxon>Bacteria</taxon>
        <taxon>Candidatus Nomuraibacteriota</taxon>
    </lineage>
</organism>
<accession>A0A1F6WQR1</accession>
<dbReference type="GO" id="GO:0003700">
    <property type="term" value="F:DNA-binding transcription factor activity"/>
    <property type="evidence" value="ECO:0007669"/>
    <property type="project" value="InterPro"/>
</dbReference>
<dbReference type="PRINTS" id="PR00778">
    <property type="entry name" value="HTHARSR"/>
</dbReference>
<dbReference type="InterPro" id="IPR036388">
    <property type="entry name" value="WH-like_DNA-bd_sf"/>
</dbReference>
<proteinExistence type="predicted"/>
<dbReference type="SUPFAM" id="SSF46785">
    <property type="entry name" value="Winged helix' DNA-binding domain"/>
    <property type="match status" value="1"/>
</dbReference>
<evidence type="ECO:0000259" key="1">
    <source>
        <dbReference type="PROSITE" id="PS50987"/>
    </source>
</evidence>
<evidence type="ECO:0000313" key="3">
    <source>
        <dbReference type="Proteomes" id="UP000178184"/>
    </source>
</evidence>
<dbReference type="CDD" id="cd00090">
    <property type="entry name" value="HTH_ARSR"/>
    <property type="match status" value="1"/>
</dbReference>
<comment type="caution">
    <text evidence="2">The sequence shown here is derived from an EMBL/GenBank/DDBJ whole genome shotgun (WGS) entry which is preliminary data.</text>
</comment>
<dbReference type="SMART" id="SM00418">
    <property type="entry name" value="HTH_ARSR"/>
    <property type="match status" value="1"/>
</dbReference>
<protein>
    <recommendedName>
        <fullName evidence="1">HTH arsR-type domain-containing protein</fullName>
    </recommendedName>
</protein>
<dbReference type="InterPro" id="IPR001845">
    <property type="entry name" value="HTH_ArsR_DNA-bd_dom"/>
</dbReference>
<reference evidence="2 3" key="1">
    <citation type="journal article" date="2016" name="Nat. Commun.">
        <title>Thousands of microbial genomes shed light on interconnected biogeochemical processes in an aquifer system.</title>
        <authorList>
            <person name="Anantharaman K."/>
            <person name="Brown C.T."/>
            <person name="Hug L.A."/>
            <person name="Sharon I."/>
            <person name="Castelle C.J."/>
            <person name="Probst A.J."/>
            <person name="Thomas B.C."/>
            <person name="Singh A."/>
            <person name="Wilkins M.J."/>
            <person name="Karaoz U."/>
            <person name="Brodie E.L."/>
            <person name="Williams K.H."/>
            <person name="Hubbard S.S."/>
            <person name="Banfield J.F."/>
        </authorList>
    </citation>
    <scope>NUCLEOTIDE SEQUENCE [LARGE SCALE GENOMIC DNA]</scope>
</reference>
<dbReference type="InterPro" id="IPR036390">
    <property type="entry name" value="WH_DNA-bd_sf"/>
</dbReference>
<sequence>MKTAKQMERHFKGLANHWRISILILVGKKSGITLDQITNELNANFKTISEHTRKLAQSGLLNKKYQGRNVVHSLSPYGEKLVEFIKSFK</sequence>
<feature type="domain" description="HTH arsR-type" evidence="1">
    <location>
        <begin position="1"/>
        <end position="89"/>
    </location>
</feature>
<dbReference type="InterPro" id="IPR011991">
    <property type="entry name" value="ArsR-like_HTH"/>
</dbReference>
<dbReference type="STRING" id="1801764.A2903_00765"/>
<name>A0A1F6WQR1_9BACT</name>
<dbReference type="PROSITE" id="PS50987">
    <property type="entry name" value="HTH_ARSR_2"/>
    <property type="match status" value="1"/>
</dbReference>
<dbReference type="Proteomes" id="UP000178184">
    <property type="component" value="Unassembled WGS sequence"/>
</dbReference>
<dbReference type="EMBL" id="MFUO01000006">
    <property type="protein sequence ID" value="OGI84228.1"/>
    <property type="molecule type" value="Genomic_DNA"/>
</dbReference>
<evidence type="ECO:0000313" key="2">
    <source>
        <dbReference type="EMBL" id="OGI84228.1"/>
    </source>
</evidence>
<gene>
    <name evidence="2" type="ORF">A2903_00765</name>
</gene>
<dbReference type="AlphaFoldDB" id="A0A1F6WQR1"/>
<dbReference type="Gene3D" id="1.10.10.10">
    <property type="entry name" value="Winged helix-like DNA-binding domain superfamily/Winged helix DNA-binding domain"/>
    <property type="match status" value="1"/>
</dbReference>